<evidence type="ECO:0000256" key="1">
    <source>
        <dbReference type="SAM" id="Phobius"/>
    </source>
</evidence>
<feature type="transmembrane region" description="Helical" evidence="1">
    <location>
        <begin position="84"/>
        <end position="102"/>
    </location>
</feature>
<keyword evidence="1" id="KW-1133">Transmembrane helix</keyword>
<dbReference type="AlphaFoldDB" id="A0A8H7CG04"/>
<dbReference type="OrthoDB" id="3051990at2759"/>
<dbReference type="InterPro" id="IPR045338">
    <property type="entry name" value="DUF6535"/>
</dbReference>
<evidence type="ECO:0000259" key="2">
    <source>
        <dbReference type="Pfam" id="PF20153"/>
    </source>
</evidence>
<keyword evidence="1" id="KW-0472">Membrane</keyword>
<feature type="domain" description="DUF6535" evidence="2">
    <location>
        <begin position="109"/>
        <end position="202"/>
    </location>
</feature>
<sequence>MSTASDSTLLSENDRLIEALRTCFDEFMRRQEDQGERLYRAVEALRPPAPSTDKKTAFWNSYLKLADEYDKEFQQKYSTDLDTALIFAGLFSAVGSAFIIQIQPQLMGSNPPKIIVVAQSMLYISLFTTLLAALLAVLGKQWIMYYQTAGSRGTIEERGLERQRKLDGLVKWKFDTLLQMFPLLLQLALLLFSTSLSIYLWTVNQSIAIIVMVLTSLGVTSYFCLLLSATIFPDCPFQTPLSPILIQLILPCLQALRPLFFKLQKTILAFRTSLFCFRNAGIHLLPHFLSNAIPSAHSRPNFPDPYTDQDFTPASAEVPAVLWILGASTDPAIISTAAELAVDLQWSLDLDLRSTEAVMTRLAEIVHSCFDFRLVGPTTKVRKNMAELAITCGRLYCSLRLVNRAANIHLESPLQHRLLLDIYIETEFETEDADLENVLNILKEWPHLSQDPDAASASIRWALHIIPSLKSISLQAKVEHLLDHIQEDLPSLDLPSFANYLCCLNSLFAPTDPRLMVQMDKTNFRGILMTQLFDAFLDSILVVDTSVIARIIDTTAQLTKKLVGPTRTSFYHDYALVQEISRFCNTFPRVEGWLDVVVSAAKLFRVDDATDLQEIHSLATPSILTPSTEDQAADVRWIYSALERVQQFWEDRKAHAEDCENWDSKTTHDIEGLLKILACSGILPTSPPLASLQIILRALSASTDIAFTAFLVLKQGQTWFQDPILKPIMHQSSMLAQLGRVVLNCKRSFPSSDFLCVVRPYIKMMKNLSLRPEWKGLLPITELPTWMTIFSDDVFPGRMKALTSVIRNMWVQNLHEDHHFTYESEECLAFALTALSNAWDVFDLRNASPEQFLGLVRCTTSTSLYFENRWNHQEVTYYSTQGLPPALMAIFSSRVYTSLLRAATNSRNSLLHAISANAAREVSSEDEQLLGRMAELLGSLAERMGIEFAPGVPRRQVKGRDRDVWWDLRASLEGEIMAFEKALSVNQGG</sequence>
<dbReference type="Proteomes" id="UP000620124">
    <property type="component" value="Unassembled WGS sequence"/>
</dbReference>
<name>A0A8H7CG04_9AGAR</name>
<feature type="transmembrane region" description="Helical" evidence="1">
    <location>
        <begin position="114"/>
        <end position="138"/>
    </location>
</feature>
<reference evidence="3" key="1">
    <citation type="submission" date="2020-05" db="EMBL/GenBank/DDBJ databases">
        <title>Mycena genomes resolve the evolution of fungal bioluminescence.</title>
        <authorList>
            <person name="Tsai I.J."/>
        </authorList>
    </citation>
    <scope>NUCLEOTIDE SEQUENCE</scope>
    <source>
        <strain evidence="3">CCC161011</strain>
    </source>
</reference>
<comment type="caution">
    <text evidence="3">The sequence shown here is derived from an EMBL/GenBank/DDBJ whole genome shotgun (WGS) entry which is preliminary data.</text>
</comment>
<feature type="transmembrane region" description="Helical" evidence="1">
    <location>
        <begin position="181"/>
        <end position="201"/>
    </location>
</feature>
<protein>
    <recommendedName>
        <fullName evidence="2">DUF6535 domain-containing protein</fullName>
    </recommendedName>
</protein>
<gene>
    <name evidence="3" type="ORF">MVEN_02287100</name>
</gene>
<dbReference type="EMBL" id="JACAZI010000026">
    <property type="protein sequence ID" value="KAF7334572.1"/>
    <property type="molecule type" value="Genomic_DNA"/>
</dbReference>
<organism evidence="3 4">
    <name type="scientific">Mycena venus</name>
    <dbReference type="NCBI Taxonomy" id="2733690"/>
    <lineage>
        <taxon>Eukaryota</taxon>
        <taxon>Fungi</taxon>
        <taxon>Dikarya</taxon>
        <taxon>Basidiomycota</taxon>
        <taxon>Agaricomycotina</taxon>
        <taxon>Agaricomycetes</taxon>
        <taxon>Agaricomycetidae</taxon>
        <taxon>Agaricales</taxon>
        <taxon>Marasmiineae</taxon>
        <taxon>Mycenaceae</taxon>
        <taxon>Mycena</taxon>
    </lineage>
</organism>
<accession>A0A8H7CG04</accession>
<feature type="transmembrane region" description="Helical" evidence="1">
    <location>
        <begin position="244"/>
        <end position="261"/>
    </location>
</feature>
<feature type="transmembrane region" description="Helical" evidence="1">
    <location>
        <begin position="207"/>
        <end position="232"/>
    </location>
</feature>
<keyword evidence="1" id="KW-0812">Transmembrane</keyword>
<proteinExistence type="predicted"/>
<evidence type="ECO:0000313" key="3">
    <source>
        <dbReference type="EMBL" id="KAF7334572.1"/>
    </source>
</evidence>
<keyword evidence="4" id="KW-1185">Reference proteome</keyword>
<dbReference type="Pfam" id="PF20153">
    <property type="entry name" value="DUF6535"/>
    <property type="match status" value="1"/>
</dbReference>
<evidence type="ECO:0000313" key="4">
    <source>
        <dbReference type="Proteomes" id="UP000620124"/>
    </source>
</evidence>